<evidence type="ECO:0000256" key="1">
    <source>
        <dbReference type="SAM" id="MobiDB-lite"/>
    </source>
</evidence>
<feature type="compositionally biased region" description="Polar residues" evidence="1">
    <location>
        <begin position="185"/>
        <end position="196"/>
    </location>
</feature>
<dbReference type="AlphaFoldDB" id="A0AAE0MH31"/>
<feature type="compositionally biased region" description="Basic and acidic residues" evidence="1">
    <location>
        <begin position="111"/>
        <end position="122"/>
    </location>
</feature>
<feature type="compositionally biased region" description="Low complexity" evidence="1">
    <location>
        <begin position="247"/>
        <end position="263"/>
    </location>
</feature>
<gene>
    <name evidence="2" type="ORF">B0T19DRAFT_439092</name>
</gene>
<feature type="region of interest" description="Disordered" evidence="1">
    <location>
        <begin position="246"/>
        <end position="265"/>
    </location>
</feature>
<evidence type="ECO:0000313" key="2">
    <source>
        <dbReference type="EMBL" id="KAK3332237.1"/>
    </source>
</evidence>
<proteinExistence type="predicted"/>
<feature type="compositionally biased region" description="Polar residues" evidence="1">
    <location>
        <begin position="13"/>
        <end position="29"/>
    </location>
</feature>
<feature type="region of interest" description="Disordered" evidence="1">
    <location>
        <begin position="1"/>
        <end position="59"/>
    </location>
</feature>
<organism evidence="2 3">
    <name type="scientific">Cercophora scortea</name>
    <dbReference type="NCBI Taxonomy" id="314031"/>
    <lineage>
        <taxon>Eukaryota</taxon>
        <taxon>Fungi</taxon>
        <taxon>Dikarya</taxon>
        <taxon>Ascomycota</taxon>
        <taxon>Pezizomycotina</taxon>
        <taxon>Sordariomycetes</taxon>
        <taxon>Sordariomycetidae</taxon>
        <taxon>Sordariales</taxon>
        <taxon>Lasiosphaeriaceae</taxon>
        <taxon>Cercophora</taxon>
    </lineage>
</organism>
<comment type="caution">
    <text evidence="2">The sequence shown here is derived from an EMBL/GenBank/DDBJ whole genome shotgun (WGS) entry which is preliminary data.</text>
</comment>
<dbReference type="Proteomes" id="UP001286456">
    <property type="component" value="Unassembled WGS sequence"/>
</dbReference>
<feature type="region of interest" description="Disordered" evidence="1">
    <location>
        <begin position="90"/>
        <end position="225"/>
    </location>
</feature>
<keyword evidence="3" id="KW-1185">Reference proteome</keyword>
<feature type="region of interest" description="Disordered" evidence="1">
    <location>
        <begin position="392"/>
        <end position="411"/>
    </location>
</feature>
<reference evidence="2" key="1">
    <citation type="journal article" date="2023" name="Mol. Phylogenet. Evol.">
        <title>Genome-scale phylogeny and comparative genomics of the fungal order Sordariales.</title>
        <authorList>
            <person name="Hensen N."/>
            <person name="Bonometti L."/>
            <person name="Westerberg I."/>
            <person name="Brannstrom I.O."/>
            <person name="Guillou S."/>
            <person name="Cros-Aarteil S."/>
            <person name="Calhoun S."/>
            <person name="Haridas S."/>
            <person name="Kuo A."/>
            <person name="Mondo S."/>
            <person name="Pangilinan J."/>
            <person name="Riley R."/>
            <person name="LaButti K."/>
            <person name="Andreopoulos B."/>
            <person name="Lipzen A."/>
            <person name="Chen C."/>
            <person name="Yan M."/>
            <person name="Daum C."/>
            <person name="Ng V."/>
            <person name="Clum A."/>
            <person name="Steindorff A."/>
            <person name="Ohm R.A."/>
            <person name="Martin F."/>
            <person name="Silar P."/>
            <person name="Natvig D.O."/>
            <person name="Lalanne C."/>
            <person name="Gautier V."/>
            <person name="Ament-Velasquez S.L."/>
            <person name="Kruys A."/>
            <person name="Hutchinson M.I."/>
            <person name="Powell A.J."/>
            <person name="Barry K."/>
            <person name="Miller A.N."/>
            <person name="Grigoriev I.V."/>
            <person name="Debuchy R."/>
            <person name="Gladieux P."/>
            <person name="Hiltunen Thoren M."/>
            <person name="Johannesson H."/>
        </authorList>
    </citation>
    <scope>NUCLEOTIDE SEQUENCE</scope>
    <source>
        <strain evidence="2">SMH4131-1</strain>
    </source>
</reference>
<evidence type="ECO:0000313" key="3">
    <source>
        <dbReference type="Proteomes" id="UP001286456"/>
    </source>
</evidence>
<accession>A0AAE0MH31</accession>
<feature type="compositionally biased region" description="Low complexity" evidence="1">
    <location>
        <begin position="392"/>
        <end position="402"/>
    </location>
</feature>
<sequence length="616" mass="66765">MDSNTEKLLASPARSTRSTDSNAANWSPSGSPPDSPRYYQESLSPTQFPIKGMDYSDSDDDDIAAFYDEYYKPPPFKSAPKKAAASTTDFTIFDEFPSPPRNTRHGSASEQQKENKKPEDSGRNMIPDEELYDLGRYPNQSPPHLSKKWFPYPEHSAPPKPEYFDEFGQPMSEYAASDGGHSEPDTFSTGNQSPSRAHSPPFDLDLPQQAPRTPERYDAAKHSSSFPAVPWTESNVGTFERFNSYDSRSTSGSGSASGSGSTSVVPTYLHPAGTGTALATIPEEDELDHDLPFLSGPHNYDVWAHAVEAVVRPITLYGKHPVRPYIHDLLMAKEYMIVRRSISDEIMTRAAIELGVYWHDEWYNVHDLLIGTRYVVEQMYLEEYAASRAAAGELPDTTTTTTTPPPPPPPSAAAAAAIAAGEAGSIAAVEAAAIAAAIAAEAAHVAAAAYADHIAAAATAAADAAAAAAAAHTAATPAAAIESAPSLRKQNKKNNLKQPHAYPRVDVLKDLAALDSVVLPTLDVFLWRFVELRGRLSEAGYPDSLFVDFLLAGLKNYYDQAWLERLRRQAEEKGMGINVLISLVADRGERAARERVEEPEVPFVVPGVNDTGAGEV</sequence>
<dbReference type="EMBL" id="JAUEPO010000002">
    <property type="protein sequence ID" value="KAK3332237.1"/>
    <property type="molecule type" value="Genomic_DNA"/>
</dbReference>
<name>A0AAE0MH31_9PEZI</name>
<reference evidence="2" key="2">
    <citation type="submission" date="2023-06" db="EMBL/GenBank/DDBJ databases">
        <authorList>
            <consortium name="Lawrence Berkeley National Laboratory"/>
            <person name="Haridas S."/>
            <person name="Hensen N."/>
            <person name="Bonometti L."/>
            <person name="Westerberg I."/>
            <person name="Brannstrom I.O."/>
            <person name="Guillou S."/>
            <person name="Cros-Aarteil S."/>
            <person name="Calhoun S."/>
            <person name="Kuo A."/>
            <person name="Mondo S."/>
            <person name="Pangilinan J."/>
            <person name="Riley R."/>
            <person name="Labutti K."/>
            <person name="Andreopoulos B."/>
            <person name="Lipzen A."/>
            <person name="Chen C."/>
            <person name="Yanf M."/>
            <person name="Daum C."/>
            <person name="Ng V."/>
            <person name="Clum A."/>
            <person name="Steindorff A."/>
            <person name="Ohm R."/>
            <person name="Martin F."/>
            <person name="Silar P."/>
            <person name="Natvig D."/>
            <person name="Lalanne C."/>
            <person name="Gautier V."/>
            <person name="Ament-Velasquez S.L."/>
            <person name="Kruys A."/>
            <person name="Hutchinson M.I."/>
            <person name="Powell A.J."/>
            <person name="Barry K."/>
            <person name="Miller A.N."/>
            <person name="Grigoriev I.V."/>
            <person name="Debuchy R."/>
            <person name="Gladieux P."/>
            <person name="Thoren M.H."/>
            <person name="Johannesson H."/>
        </authorList>
    </citation>
    <scope>NUCLEOTIDE SEQUENCE</scope>
    <source>
        <strain evidence="2">SMH4131-1</strain>
    </source>
</reference>
<protein>
    <submittedName>
        <fullName evidence="2">Uncharacterized protein</fullName>
    </submittedName>
</protein>